<accession>A0ABQ9IFV7</accession>
<organism evidence="1 2">
    <name type="scientific">Dryococelus australis</name>
    <dbReference type="NCBI Taxonomy" id="614101"/>
    <lineage>
        <taxon>Eukaryota</taxon>
        <taxon>Metazoa</taxon>
        <taxon>Ecdysozoa</taxon>
        <taxon>Arthropoda</taxon>
        <taxon>Hexapoda</taxon>
        <taxon>Insecta</taxon>
        <taxon>Pterygota</taxon>
        <taxon>Neoptera</taxon>
        <taxon>Polyneoptera</taxon>
        <taxon>Phasmatodea</taxon>
        <taxon>Verophasmatodea</taxon>
        <taxon>Anareolatae</taxon>
        <taxon>Phasmatidae</taxon>
        <taxon>Eurycanthinae</taxon>
        <taxon>Dryococelus</taxon>
    </lineage>
</organism>
<dbReference type="CDD" id="cd09272">
    <property type="entry name" value="RNase_HI_RT_Ty1"/>
    <property type="match status" value="1"/>
</dbReference>
<dbReference type="Proteomes" id="UP001159363">
    <property type="component" value="Chromosome 1"/>
</dbReference>
<gene>
    <name evidence="1" type="ORF">PR048_000865</name>
</gene>
<comment type="caution">
    <text evidence="1">The sequence shown here is derived from an EMBL/GenBank/DDBJ whole genome shotgun (WGS) entry which is preliminary data.</text>
</comment>
<evidence type="ECO:0000313" key="1">
    <source>
        <dbReference type="EMBL" id="KAJ8895529.1"/>
    </source>
</evidence>
<protein>
    <submittedName>
        <fullName evidence="1">Uncharacterized protein</fullName>
    </submittedName>
</protein>
<dbReference type="PANTHER" id="PTHR11439">
    <property type="entry name" value="GAG-POL-RELATED RETROTRANSPOSON"/>
    <property type="match status" value="1"/>
</dbReference>
<dbReference type="EMBL" id="JARBHB010000001">
    <property type="protein sequence ID" value="KAJ8895529.1"/>
    <property type="molecule type" value="Genomic_DNA"/>
</dbReference>
<dbReference type="PANTHER" id="PTHR11439:SF483">
    <property type="entry name" value="PEPTIDE SYNTHASE GLIP-LIKE, PUTATIVE (AFU_ORTHOLOGUE AFUA_3G12920)-RELATED"/>
    <property type="match status" value="1"/>
</dbReference>
<reference evidence="1 2" key="1">
    <citation type="submission" date="2023-02" db="EMBL/GenBank/DDBJ databases">
        <title>LHISI_Scaffold_Assembly.</title>
        <authorList>
            <person name="Stuart O.P."/>
            <person name="Cleave R."/>
            <person name="Magrath M.J.L."/>
            <person name="Mikheyev A.S."/>
        </authorList>
    </citation>
    <scope>NUCLEOTIDE SEQUENCE [LARGE SCALE GENOMIC DNA]</scope>
    <source>
        <strain evidence="1">Daus_M_001</strain>
        <tissue evidence="1">Leg muscle</tissue>
    </source>
</reference>
<name>A0ABQ9IFV7_9NEOP</name>
<proteinExistence type="predicted"/>
<evidence type="ECO:0000313" key="2">
    <source>
        <dbReference type="Proteomes" id="UP001159363"/>
    </source>
</evidence>
<sequence>MCSRKVGKPTNSDITSLKRVWKYFKGTSDLGIRFAGDTSTELFAYCDSNFARDKQTRRSTTGYVIFYCGRPISWSTRKQPVVVLSTTEADYIAPAE</sequence>
<keyword evidence="2" id="KW-1185">Reference proteome</keyword>